<dbReference type="AlphaFoldDB" id="A0A6S7DCA3"/>
<accession>A0A6S7DCA3</accession>
<reference evidence="1 2" key="1">
    <citation type="submission" date="2020-04" db="EMBL/GenBank/DDBJ databases">
        <authorList>
            <person name="De Canck E."/>
        </authorList>
    </citation>
    <scope>NUCLEOTIDE SEQUENCE [LARGE SCALE GENOMIC DNA]</scope>
    <source>
        <strain evidence="1 2">LMG 28138</strain>
    </source>
</reference>
<evidence type="ECO:0000313" key="1">
    <source>
        <dbReference type="EMBL" id="CAB3801424.1"/>
    </source>
</evidence>
<dbReference type="RefSeq" id="WP_175107604.1">
    <property type="nucleotide sequence ID" value="NZ_CADIKM010000042.1"/>
</dbReference>
<organism evidence="1 2">
    <name type="scientific">Pararobbsia alpina</name>
    <dbReference type="NCBI Taxonomy" id="621374"/>
    <lineage>
        <taxon>Bacteria</taxon>
        <taxon>Pseudomonadati</taxon>
        <taxon>Pseudomonadota</taxon>
        <taxon>Betaproteobacteria</taxon>
        <taxon>Burkholderiales</taxon>
        <taxon>Burkholderiaceae</taxon>
        <taxon>Pararobbsia</taxon>
    </lineage>
</organism>
<sequence>MGIQEDKEDLNRTGIRGVVRELRQNRQTAYIRELDGGWRGEVVSDKPALGTGPYLYVAVGEPVLRFENNKIDEQPTEYCAYV</sequence>
<gene>
    <name evidence="1" type="ORF">LMG28138_05011</name>
</gene>
<dbReference type="EMBL" id="CADIKM010000042">
    <property type="protein sequence ID" value="CAB3801424.1"/>
    <property type="molecule type" value="Genomic_DNA"/>
</dbReference>
<dbReference type="Proteomes" id="UP000494115">
    <property type="component" value="Unassembled WGS sequence"/>
</dbReference>
<evidence type="ECO:0000313" key="2">
    <source>
        <dbReference type="Proteomes" id="UP000494115"/>
    </source>
</evidence>
<keyword evidence="2" id="KW-1185">Reference proteome</keyword>
<name>A0A6S7DCA3_9BURK</name>
<protein>
    <submittedName>
        <fullName evidence="1">Uncharacterized protein</fullName>
    </submittedName>
</protein>
<proteinExistence type="predicted"/>